<gene>
    <name evidence="2" type="ORF">NC799_08640</name>
</gene>
<dbReference type="Proteomes" id="UP001145069">
    <property type="component" value="Unassembled WGS sequence"/>
</dbReference>
<dbReference type="GO" id="GO:0009446">
    <property type="term" value="P:putrescine biosynthetic process"/>
    <property type="evidence" value="ECO:0007669"/>
    <property type="project" value="InterPro"/>
</dbReference>
<keyword evidence="3" id="KW-1185">Reference proteome</keyword>
<comment type="caution">
    <text evidence="2">The sequence shown here is derived from an EMBL/GenBank/DDBJ whole genome shotgun (WGS) entry which is preliminary data.</text>
</comment>
<proteinExistence type="predicted"/>
<keyword evidence="1" id="KW-0378">Hydrolase</keyword>
<dbReference type="Pfam" id="PF04371">
    <property type="entry name" value="PAD_porph"/>
    <property type="match status" value="1"/>
</dbReference>
<dbReference type="EMBL" id="JAMQKC010000005">
    <property type="protein sequence ID" value="MDC3416989.1"/>
    <property type="molecule type" value="Genomic_DNA"/>
</dbReference>
<accession>A0A9X3WGF9</accession>
<dbReference type="GO" id="GO:0004668">
    <property type="term" value="F:protein-arginine deiminase activity"/>
    <property type="evidence" value="ECO:0007669"/>
    <property type="project" value="InterPro"/>
</dbReference>
<reference evidence="2" key="1">
    <citation type="submission" date="2022-06" db="EMBL/GenBank/DDBJ databases">
        <title>Aquibacillus sp. a new bacterium isolated from soil saline samples.</title>
        <authorList>
            <person name="Galisteo C."/>
            <person name="De La Haba R."/>
            <person name="Sanchez-Porro C."/>
            <person name="Ventosa A."/>
        </authorList>
    </citation>
    <scope>NUCLEOTIDE SEQUENCE</scope>
    <source>
        <strain evidence="2">3ASR75-54</strain>
    </source>
</reference>
<dbReference type="RefSeq" id="WP_272446040.1">
    <property type="nucleotide sequence ID" value="NZ_JAMQKC010000005.1"/>
</dbReference>
<dbReference type="Gene3D" id="3.75.10.10">
    <property type="entry name" value="L-arginine/glycine Amidinotransferase, Chain A"/>
    <property type="match status" value="1"/>
</dbReference>
<dbReference type="InterPro" id="IPR007466">
    <property type="entry name" value="Peptidyl-Arg-deiminase_porph"/>
</dbReference>
<evidence type="ECO:0000313" key="3">
    <source>
        <dbReference type="Proteomes" id="UP001145069"/>
    </source>
</evidence>
<evidence type="ECO:0000313" key="2">
    <source>
        <dbReference type="EMBL" id="MDC3416989.1"/>
    </source>
</evidence>
<dbReference type="PANTHER" id="PTHR31377:SF0">
    <property type="entry name" value="AGMATINE DEIMINASE-RELATED"/>
    <property type="match status" value="1"/>
</dbReference>
<sequence>MQLTKLDYSMPAEWELHDRTLIAWPVKESMVYPEQYEQVCAGYQKIIEAISEFEPVTVIVNKTAVDTISKKLTSNQITLLAIDHNDAWLRDNGPTFLINQAGERAAVNWQFNAWGEKYMPYDLDDQVANEILHHFQIKSLDAPLVMEGGSIHVDGEGTLITTEECLLHPNRNPNLSKSEIENILKKYLNVSKIIWLKRGLSGDETDGHVDNVACFVAPGKVMIQVCDDKEDDNYPNTIENLAILQNETDALGRKIDIVPIKQPPRRYFNGKRLTLSYLNYYFVNGGIILPVFGEDAKFTDEMAMQALQELFPSHKIRTVDGMAIIREGGNVHCTTQQMVAGK</sequence>
<dbReference type="AlphaFoldDB" id="A0A9X3WGF9"/>
<organism evidence="2 3">
    <name type="scientific">Aquibacillus salsiterrae</name>
    <dbReference type="NCBI Taxonomy" id="2950439"/>
    <lineage>
        <taxon>Bacteria</taxon>
        <taxon>Bacillati</taxon>
        <taxon>Bacillota</taxon>
        <taxon>Bacilli</taxon>
        <taxon>Bacillales</taxon>
        <taxon>Bacillaceae</taxon>
        <taxon>Aquibacillus</taxon>
    </lineage>
</organism>
<dbReference type="GO" id="GO:0047632">
    <property type="term" value="F:agmatine deiminase activity"/>
    <property type="evidence" value="ECO:0007669"/>
    <property type="project" value="TreeGrafter"/>
</dbReference>
<protein>
    <submittedName>
        <fullName evidence="2">Agmatine deiminase family protein</fullName>
    </submittedName>
</protein>
<dbReference type="PANTHER" id="PTHR31377">
    <property type="entry name" value="AGMATINE DEIMINASE-RELATED"/>
    <property type="match status" value="1"/>
</dbReference>
<evidence type="ECO:0000256" key="1">
    <source>
        <dbReference type="ARBA" id="ARBA00022801"/>
    </source>
</evidence>
<name>A0A9X3WGF9_9BACI</name>
<dbReference type="SUPFAM" id="SSF55909">
    <property type="entry name" value="Pentein"/>
    <property type="match status" value="1"/>
</dbReference>